<dbReference type="RefSeq" id="WP_282545606.1">
    <property type="nucleotide sequence ID" value="NZ_JASCIQ010000035.1"/>
</dbReference>
<reference evidence="2 3" key="1">
    <citation type="submission" date="2023-05" db="EMBL/GenBank/DDBJ databases">
        <title>Draft genome sequence of Streptomyces sp. B-S-A6 isolated from a cave soil in Thailand.</title>
        <authorList>
            <person name="Chamroensaksri N."/>
            <person name="Muangham S."/>
        </authorList>
    </citation>
    <scope>NUCLEOTIDE SEQUENCE [LARGE SCALE GENOMIC DNA]</scope>
    <source>
        <strain evidence="2 3">B-S-A6</strain>
    </source>
</reference>
<feature type="compositionally biased region" description="Basic and acidic residues" evidence="1">
    <location>
        <begin position="251"/>
        <end position="272"/>
    </location>
</feature>
<dbReference type="EMBL" id="JASCIQ010000035">
    <property type="protein sequence ID" value="MDI3407693.1"/>
    <property type="molecule type" value="Genomic_DNA"/>
</dbReference>
<comment type="caution">
    <text evidence="2">The sequence shown here is derived from an EMBL/GenBank/DDBJ whole genome shotgun (WGS) entry which is preliminary data.</text>
</comment>
<protein>
    <submittedName>
        <fullName evidence="2">Uncharacterized protein</fullName>
    </submittedName>
</protein>
<dbReference type="Proteomes" id="UP001223978">
    <property type="component" value="Unassembled WGS sequence"/>
</dbReference>
<evidence type="ECO:0000313" key="3">
    <source>
        <dbReference type="Proteomes" id="UP001223978"/>
    </source>
</evidence>
<evidence type="ECO:0000256" key="1">
    <source>
        <dbReference type="SAM" id="MobiDB-lite"/>
    </source>
</evidence>
<organism evidence="2 3">
    <name type="scientific">Streptomyces cavernicola</name>
    <dbReference type="NCBI Taxonomy" id="3043613"/>
    <lineage>
        <taxon>Bacteria</taxon>
        <taxon>Bacillati</taxon>
        <taxon>Actinomycetota</taxon>
        <taxon>Actinomycetes</taxon>
        <taxon>Kitasatosporales</taxon>
        <taxon>Streptomycetaceae</taxon>
        <taxon>Streptomyces</taxon>
    </lineage>
</organism>
<evidence type="ECO:0000313" key="2">
    <source>
        <dbReference type="EMBL" id="MDI3407693.1"/>
    </source>
</evidence>
<proteinExistence type="predicted"/>
<name>A0ABT6SJT5_9ACTN</name>
<feature type="region of interest" description="Disordered" evidence="1">
    <location>
        <begin position="251"/>
        <end position="278"/>
    </location>
</feature>
<sequence>MVDAQPPAEKVTAEVKRLTEMSHQAFFAAWTTFVQGGTDERRVPGEVQAVAFRSPELASRTLAAADRAAREFKQVVERREGESKKTYQARIGAFRQQLQESRQPVVAAVEELAADEAEYLAQLDDGAFAEEWTQFVRAVAGAARSGRDAVQGLAFRSPEVAARTQALTLRMMREPAQFLPASEGESRKEHAARLSQLRSRLEAELRFLQYTLNYSVARWGRMPSAPNYRLQAMRLLAEKYPEEFSRLRKAVAEDAGKAREEARRERRAERQSKARSTS</sequence>
<keyword evidence="3" id="KW-1185">Reference proteome</keyword>
<accession>A0ABT6SJT5</accession>
<gene>
    <name evidence="2" type="ORF">QIS96_28245</name>
</gene>